<dbReference type="GO" id="GO:0005829">
    <property type="term" value="C:cytosol"/>
    <property type="evidence" value="ECO:0007669"/>
    <property type="project" value="TreeGrafter"/>
</dbReference>
<comment type="caution">
    <text evidence="5">The sequence shown here is derived from an EMBL/GenBank/DDBJ whole genome shotgun (WGS) entry which is preliminary data.</text>
</comment>
<feature type="binding site" evidence="3">
    <location>
        <begin position="20"/>
        <end position="25"/>
    </location>
    <ligand>
        <name>ATP</name>
        <dbReference type="ChEBI" id="CHEBI:30616"/>
    </ligand>
</feature>
<dbReference type="GO" id="GO:0005524">
    <property type="term" value="F:ATP binding"/>
    <property type="evidence" value="ECO:0007669"/>
    <property type="project" value="UniProtKB-UniRule"/>
</dbReference>
<dbReference type="GO" id="GO:0005536">
    <property type="term" value="F:D-glucose binding"/>
    <property type="evidence" value="ECO:0007669"/>
    <property type="project" value="InterPro"/>
</dbReference>
<dbReference type="Gene3D" id="3.40.367.20">
    <property type="match status" value="1"/>
</dbReference>
<dbReference type="GO" id="GO:0006096">
    <property type="term" value="P:glycolytic process"/>
    <property type="evidence" value="ECO:0007669"/>
    <property type="project" value="UniProtKB-UniRule"/>
</dbReference>
<sequence>MTTASNLPSTPTAPYPWLIADIGGSNARFGWVTAAGAEITQVKTLAVADFATPIAASEIYLQQLQQELGKQYQAPRCAAFAVATAVGQEQIQFTNSHWKFTRTEVKAALQLDRFIALNDFEALALSLPRLKAEQIRAHGALPEHSGTLAVVGPGTGLGVGSVIETRHGWIAIPGEGGHATLAATDDFEASVLNHARLEFHHISAERLLSGIGLPVLYRAVARSLQLQSEELSTEQIVERGLQAQDAVCAKTLDCFCALLGSFCGNIALTVGARSGLYIGGGIVPRLGDYFFTSRFRSKFEAKGRFQSYLQQIPTALITDTLAALSGAAFAIEQSEE</sequence>
<dbReference type="EC" id="2.7.1.2" evidence="3"/>
<evidence type="ECO:0000313" key="6">
    <source>
        <dbReference type="Proteomes" id="UP000680158"/>
    </source>
</evidence>
<comment type="catalytic activity">
    <reaction evidence="3">
        <text>D-glucose + ATP = D-glucose 6-phosphate + ADP + H(+)</text>
        <dbReference type="Rhea" id="RHEA:17825"/>
        <dbReference type="ChEBI" id="CHEBI:4167"/>
        <dbReference type="ChEBI" id="CHEBI:15378"/>
        <dbReference type="ChEBI" id="CHEBI:30616"/>
        <dbReference type="ChEBI" id="CHEBI:61548"/>
        <dbReference type="ChEBI" id="CHEBI:456216"/>
        <dbReference type="EC" id="2.7.1.2"/>
    </reaction>
</comment>
<dbReference type="PANTHER" id="PTHR47690">
    <property type="entry name" value="GLUCOKINASE"/>
    <property type="match status" value="1"/>
</dbReference>
<evidence type="ECO:0000256" key="3">
    <source>
        <dbReference type="HAMAP-Rule" id="MF_00524"/>
    </source>
</evidence>
<dbReference type="NCBIfam" id="TIGR00749">
    <property type="entry name" value="glk"/>
    <property type="match status" value="1"/>
</dbReference>
<keyword evidence="3" id="KW-0963">Cytoplasm</keyword>
<evidence type="ECO:0000256" key="1">
    <source>
        <dbReference type="ARBA" id="ARBA00022679"/>
    </source>
</evidence>
<evidence type="ECO:0000256" key="2">
    <source>
        <dbReference type="ARBA" id="ARBA00022777"/>
    </source>
</evidence>
<dbReference type="GO" id="GO:0004340">
    <property type="term" value="F:glucokinase activity"/>
    <property type="evidence" value="ECO:0007669"/>
    <property type="project" value="UniProtKB-UniRule"/>
</dbReference>
<dbReference type="Pfam" id="PF02685">
    <property type="entry name" value="Glucokinase"/>
    <property type="match status" value="1"/>
</dbReference>
<dbReference type="Proteomes" id="UP000680158">
    <property type="component" value="Unassembled WGS sequence"/>
</dbReference>
<dbReference type="InterPro" id="IPR043129">
    <property type="entry name" value="ATPase_NBD"/>
</dbReference>
<gene>
    <name evidence="3 5" type="primary">glk</name>
    <name evidence="5" type="ORF">KDM92_06405</name>
</gene>
<evidence type="ECO:0000256" key="4">
    <source>
        <dbReference type="RuleBase" id="RU004046"/>
    </source>
</evidence>
<reference evidence="5 6" key="1">
    <citation type="submission" date="2021-04" db="EMBL/GenBank/DDBJ databases">
        <title>novel species isolated from subtropical streams in China.</title>
        <authorList>
            <person name="Lu H."/>
        </authorList>
    </citation>
    <scope>NUCLEOTIDE SEQUENCE [LARGE SCALE GENOMIC DNA]</scope>
    <source>
        <strain evidence="5 6">BYS107W</strain>
    </source>
</reference>
<keyword evidence="1 3" id="KW-0808">Transferase</keyword>
<dbReference type="InterPro" id="IPR003836">
    <property type="entry name" value="Glucokinase"/>
</dbReference>
<keyword evidence="3" id="KW-0547">Nucleotide-binding</keyword>
<keyword evidence="3" id="KW-0324">Glycolysis</keyword>
<dbReference type="RefSeq" id="WP_212683568.1">
    <property type="nucleotide sequence ID" value="NZ_JAGSPM010000003.1"/>
</dbReference>
<keyword evidence="2 3" id="KW-0418">Kinase</keyword>
<evidence type="ECO:0000313" key="5">
    <source>
        <dbReference type="EMBL" id="MBR7746207.1"/>
    </source>
</evidence>
<dbReference type="PANTHER" id="PTHR47690:SF1">
    <property type="entry name" value="GLUCOKINASE"/>
    <property type="match status" value="1"/>
</dbReference>
<keyword evidence="3" id="KW-0067">ATP-binding</keyword>
<comment type="subcellular location">
    <subcellularLocation>
        <location evidence="3">Cytoplasm</location>
    </subcellularLocation>
</comment>
<accession>A0A941DFY3</accession>
<dbReference type="InterPro" id="IPR050201">
    <property type="entry name" value="Bacterial_glucokinase"/>
</dbReference>
<dbReference type="HAMAP" id="MF_00524">
    <property type="entry name" value="Glucokinase"/>
    <property type="match status" value="1"/>
</dbReference>
<dbReference type="Gene3D" id="3.30.420.40">
    <property type="match status" value="1"/>
</dbReference>
<dbReference type="CDD" id="cd24008">
    <property type="entry name" value="ASKHA_NBD_GLK"/>
    <property type="match status" value="1"/>
</dbReference>
<proteinExistence type="inferred from homology"/>
<name>A0A941DFY3_9BURK</name>
<organism evidence="5 6">
    <name type="scientific">Undibacterium baiyunense</name>
    <dbReference type="NCBI Taxonomy" id="2828731"/>
    <lineage>
        <taxon>Bacteria</taxon>
        <taxon>Pseudomonadati</taxon>
        <taxon>Pseudomonadota</taxon>
        <taxon>Betaproteobacteria</taxon>
        <taxon>Burkholderiales</taxon>
        <taxon>Oxalobacteraceae</taxon>
        <taxon>Undibacterium</taxon>
    </lineage>
</organism>
<dbReference type="AlphaFoldDB" id="A0A941DFY3"/>
<protein>
    <recommendedName>
        <fullName evidence="3">Glucokinase</fullName>
        <ecNumber evidence="3">2.7.1.2</ecNumber>
    </recommendedName>
    <alternativeName>
        <fullName evidence="3">Glucose kinase</fullName>
    </alternativeName>
</protein>
<comment type="similarity">
    <text evidence="3 4">Belongs to the bacterial glucokinase family.</text>
</comment>
<dbReference type="SUPFAM" id="SSF53067">
    <property type="entry name" value="Actin-like ATPase domain"/>
    <property type="match status" value="1"/>
</dbReference>
<keyword evidence="6" id="KW-1185">Reference proteome</keyword>
<dbReference type="EMBL" id="JAGSPM010000003">
    <property type="protein sequence ID" value="MBR7746207.1"/>
    <property type="molecule type" value="Genomic_DNA"/>
</dbReference>